<evidence type="ECO:0000259" key="3">
    <source>
        <dbReference type="Pfam" id="PF12969"/>
    </source>
</evidence>
<proteinExistence type="predicted"/>
<organism evidence="4 5">
    <name type="scientific">Photobacterium marinum</name>
    <dbReference type="NCBI Taxonomy" id="1056511"/>
    <lineage>
        <taxon>Bacteria</taxon>
        <taxon>Pseudomonadati</taxon>
        <taxon>Pseudomonadota</taxon>
        <taxon>Gammaproteobacteria</taxon>
        <taxon>Vibrionales</taxon>
        <taxon>Vibrionaceae</taxon>
        <taxon>Photobacterium</taxon>
    </lineage>
</organism>
<dbReference type="Gene3D" id="3.10.620.30">
    <property type="match status" value="1"/>
</dbReference>
<feature type="domain" description="Transglutaminase-like" evidence="2">
    <location>
        <begin position="273"/>
        <end position="344"/>
    </location>
</feature>
<evidence type="ECO:0000313" key="4">
    <source>
        <dbReference type="EMBL" id="ELR66703.1"/>
    </source>
</evidence>
<dbReference type="Proteomes" id="UP000011134">
    <property type="component" value="Unassembled WGS sequence"/>
</dbReference>
<evidence type="ECO:0000313" key="5">
    <source>
        <dbReference type="Proteomes" id="UP000011134"/>
    </source>
</evidence>
<dbReference type="OrthoDB" id="8595007at2"/>
<dbReference type="InterPro" id="IPR038765">
    <property type="entry name" value="Papain-like_cys_pep_sf"/>
</dbReference>
<dbReference type="Pfam" id="PF12969">
    <property type="entry name" value="DUF3857"/>
    <property type="match status" value="1"/>
</dbReference>
<keyword evidence="1" id="KW-0732">Signal</keyword>
<comment type="caution">
    <text evidence="4">The sequence shown here is derived from an EMBL/GenBank/DDBJ whole genome shotgun (WGS) entry which is preliminary data.</text>
</comment>
<feature type="domain" description="DUF3857" evidence="3">
    <location>
        <begin position="82"/>
        <end position="226"/>
    </location>
</feature>
<feature type="signal peptide" evidence="1">
    <location>
        <begin position="1"/>
        <end position="22"/>
    </location>
</feature>
<keyword evidence="5" id="KW-1185">Reference proteome</keyword>
<dbReference type="RefSeq" id="WP_007463593.1">
    <property type="nucleotide sequence ID" value="NZ_AMZO01000006.1"/>
</dbReference>
<dbReference type="Gene3D" id="2.60.40.3140">
    <property type="match status" value="1"/>
</dbReference>
<feature type="chain" id="PRO_5003992932" description="DUF3857 domain-containing protein" evidence="1">
    <location>
        <begin position="23"/>
        <end position="641"/>
    </location>
</feature>
<evidence type="ECO:0000259" key="2">
    <source>
        <dbReference type="Pfam" id="PF01841"/>
    </source>
</evidence>
<dbReference type="SUPFAM" id="SSF54001">
    <property type="entry name" value="Cysteine proteinases"/>
    <property type="match status" value="1"/>
</dbReference>
<dbReference type="InterPro" id="IPR024618">
    <property type="entry name" value="DUF3857"/>
</dbReference>
<dbReference type="PATRIC" id="fig|1056511.3.peg.1230"/>
<dbReference type="InterPro" id="IPR002931">
    <property type="entry name" value="Transglutaminase-like"/>
</dbReference>
<evidence type="ECO:0008006" key="6">
    <source>
        <dbReference type="Google" id="ProtNLM"/>
    </source>
</evidence>
<gene>
    <name evidence="4" type="ORF">C942_04401</name>
</gene>
<accession>L8JEM8</accession>
<name>L8JEM8_9GAMM</name>
<dbReference type="AlphaFoldDB" id="L8JEM8"/>
<dbReference type="EMBL" id="AMZO01000006">
    <property type="protein sequence ID" value="ELR66703.1"/>
    <property type="molecule type" value="Genomic_DNA"/>
</dbReference>
<evidence type="ECO:0000256" key="1">
    <source>
        <dbReference type="SAM" id="SignalP"/>
    </source>
</evidence>
<protein>
    <recommendedName>
        <fullName evidence="6">DUF3857 domain-containing protein</fullName>
    </recommendedName>
</protein>
<reference evidence="4 5" key="1">
    <citation type="submission" date="2012-12" db="EMBL/GenBank/DDBJ databases">
        <title>Genome Assembly of Photobacterium sp. AK15.</title>
        <authorList>
            <person name="Khatri I."/>
            <person name="Vaidya B."/>
            <person name="Srinivas T.N.R."/>
            <person name="Subramanian S."/>
            <person name="Pinnaka A."/>
        </authorList>
    </citation>
    <scope>NUCLEOTIDE SEQUENCE [LARGE SCALE GENOMIC DNA]</scope>
    <source>
        <strain evidence="4 5">AK15</strain>
    </source>
</reference>
<dbReference type="Pfam" id="PF01841">
    <property type="entry name" value="Transglut_core"/>
    <property type="match status" value="1"/>
</dbReference>
<sequence length="641" mass="73586">MKMNLRLFLCLTALLTTSQATAQEAIEWKLSESGRLFDTADAYRSREHRPDEVSLVMLANDIRFKKDRVTQHIRELWYYPTTRDVENHGDHSIYFNEKMEKLTLLSAASIDKHGVVTSLTPSSAQVLDTDNYRSFSDSKEVVLTIPGLSDGSLTVLEYQIDRDLSKQEADWSEIFYSQRNYPITTFELSVQWPAKHKLHWSSSSHNVECEGSSNRMRCSGSNIPAFEGDSNIYWRDHIDQIAIGELQNWQQVIDTSNAAMHQALKDTSGAKTLLDRILPGTETTDEKISRIHEFVARDIRYVSMSELGHAITPHSIASVIKNRYGDCKDKSMLLAALLRHIGIHPYLTLIASDRTSPNVLSIPTMRYFDHVVVCFDRLGIQYCLDATDQDTNWQYTPSWIQNKVALPLKPAQMPTIINNSRYRWQMDISTQIKFNSEGGQTEHQERHYHGEYASSMRGLLLNKTAKGQTEWLTAQYQNEVSTYAEPSFDIPDLNAMTADLAVYSDAVLRPFLNTNTELTYEENDAWLKNELEIMKLSNKQFSEHFPGLKVRSEFLYDTNKIWKITNTPAILNFEHDFGTMHRQVFLKPDGKLLLTTELAIPEQTVRPDQIESFNAFLNLLKRESLIQFEGKLSQKVQKTEV</sequence>